<evidence type="ECO:0000256" key="1">
    <source>
        <dbReference type="ARBA" id="ARBA00022490"/>
    </source>
</evidence>
<evidence type="ECO:0000256" key="2">
    <source>
        <dbReference type="ARBA" id="ARBA00022722"/>
    </source>
</evidence>
<dbReference type="GO" id="GO:0003676">
    <property type="term" value="F:nucleic acid binding"/>
    <property type="evidence" value="ECO:0007669"/>
    <property type="project" value="InterPro"/>
</dbReference>
<dbReference type="Proteomes" id="UP001185092">
    <property type="component" value="Unassembled WGS sequence"/>
</dbReference>
<dbReference type="GO" id="GO:0005737">
    <property type="term" value="C:cytoplasm"/>
    <property type="evidence" value="ECO:0007669"/>
    <property type="project" value="UniProtKB-SubCell"/>
</dbReference>
<evidence type="ECO:0000313" key="8">
    <source>
        <dbReference type="EMBL" id="MDR6239286.1"/>
    </source>
</evidence>
<name>A0AAE3XK58_9BACT</name>
<dbReference type="Pfam" id="PF13742">
    <property type="entry name" value="tRNA_anti_2"/>
    <property type="match status" value="1"/>
</dbReference>
<evidence type="ECO:0000256" key="5">
    <source>
        <dbReference type="RuleBase" id="RU004355"/>
    </source>
</evidence>
<dbReference type="InterPro" id="IPR003753">
    <property type="entry name" value="Exonuc_VII_L"/>
</dbReference>
<proteinExistence type="inferred from homology"/>
<dbReference type="Pfam" id="PF02601">
    <property type="entry name" value="Exonuc_VII_L"/>
    <property type="match status" value="1"/>
</dbReference>
<dbReference type="PANTHER" id="PTHR30008">
    <property type="entry name" value="EXODEOXYRIBONUCLEASE 7 LARGE SUBUNIT"/>
    <property type="match status" value="1"/>
</dbReference>
<evidence type="ECO:0000259" key="6">
    <source>
        <dbReference type="Pfam" id="PF02601"/>
    </source>
</evidence>
<keyword evidence="9" id="KW-1185">Reference proteome</keyword>
<dbReference type="PANTHER" id="PTHR30008:SF0">
    <property type="entry name" value="EXODEOXYRIBONUCLEASE 7 LARGE SUBUNIT"/>
    <property type="match status" value="1"/>
</dbReference>
<feature type="domain" description="Exonuclease VII large subunit C-terminal" evidence="6">
    <location>
        <begin position="135"/>
        <end position="426"/>
    </location>
</feature>
<organism evidence="8 9">
    <name type="scientific">Aureibacter tunicatorum</name>
    <dbReference type="NCBI Taxonomy" id="866807"/>
    <lineage>
        <taxon>Bacteria</taxon>
        <taxon>Pseudomonadati</taxon>
        <taxon>Bacteroidota</taxon>
        <taxon>Cytophagia</taxon>
        <taxon>Cytophagales</taxon>
        <taxon>Persicobacteraceae</taxon>
        <taxon>Aureibacter</taxon>
    </lineage>
</organism>
<gene>
    <name evidence="8" type="ORF">HNQ88_002323</name>
</gene>
<keyword evidence="4 5" id="KW-0269">Exonuclease</keyword>
<accession>A0AAE3XK58</accession>
<keyword evidence="1" id="KW-0963">Cytoplasm</keyword>
<dbReference type="GO" id="GO:0009318">
    <property type="term" value="C:exodeoxyribonuclease VII complex"/>
    <property type="evidence" value="ECO:0007669"/>
    <property type="project" value="UniProtKB-UniRule"/>
</dbReference>
<feature type="domain" description="OB-fold nucleic acid binding" evidence="7">
    <location>
        <begin position="5"/>
        <end position="110"/>
    </location>
</feature>
<dbReference type="NCBIfam" id="TIGR00237">
    <property type="entry name" value="xseA"/>
    <property type="match status" value="1"/>
</dbReference>
<evidence type="ECO:0000256" key="4">
    <source>
        <dbReference type="ARBA" id="ARBA00022839"/>
    </source>
</evidence>
<reference evidence="8" key="1">
    <citation type="submission" date="2023-07" db="EMBL/GenBank/DDBJ databases">
        <title>Genomic Encyclopedia of Type Strains, Phase IV (KMG-IV): sequencing the most valuable type-strain genomes for metagenomic binning, comparative biology and taxonomic classification.</title>
        <authorList>
            <person name="Goeker M."/>
        </authorList>
    </citation>
    <scope>NUCLEOTIDE SEQUENCE</scope>
    <source>
        <strain evidence="8">DSM 26174</strain>
    </source>
</reference>
<dbReference type="InterPro" id="IPR020579">
    <property type="entry name" value="Exonuc_VII_lsu_C"/>
</dbReference>
<comment type="catalytic activity">
    <reaction evidence="5">
        <text>Exonucleolytic cleavage in either 5'- to 3'- or 3'- to 5'-direction to yield nucleoside 5'-phosphates.</text>
        <dbReference type="EC" id="3.1.11.6"/>
    </reaction>
</comment>
<comment type="subcellular location">
    <subcellularLocation>
        <location evidence="5">Cytoplasm</location>
    </subcellularLocation>
</comment>
<dbReference type="CDD" id="cd04489">
    <property type="entry name" value="ExoVII_LU_OBF"/>
    <property type="match status" value="1"/>
</dbReference>
<dbReference type="GO" id="GO:0008855">
    <property type="term" value="F:exodeoxyribonuclease VII activity"/>
    <property type="evidence" value="ECO:0007669"/>
    <property type="project" value="UniProtKB-UniRule"/>
</dbReference>
<dbReference type="EC" id="3.1.11.6" evidence="5"/>
<dbReference type="GO" id="GO:0006308">
    <property type="term" value="P:DNA catabolic process"/>
    <property type="evidence" value="ECO:0007669"/>
    <property type="project" value="UniProtKB-UniRule"/>
</dbReference>
<dbReference type="EMBL" id="JAVDQD010000002">
    <property type="protein sequence ID" value="MDR6239286.1"/>
    <property type="molecule type" value="Genomic_DNA"/>
</dbReference>
<protein>
    <recommendedName>
        <fullName evidence="5">Exodeoxyribonuclease 7 large subunit</fullName>
        <ecNumber evidence="5">3.1.11.6</ecNumber>
    </recommendedName>
</protein>
<keyword evidence="2 5" id="KW-0540">Nuclease</keyword>
<evidence type="ECO:0000313" key="9">
    <source>
        <dbReference type="Proteomes" id="UP001185092"/>
    </source>
</evidence>
<dbReference type="AlphaFoldDB" id="A0AAE3XK58"/>
<keyword evidence="3 5" id="KW-0378">Hydrolase</keyword>
<dbReference type="RefSeq" id="WP_309938886.1">
    <property type="nucleotide sequence ID" value="NZ_AP025305.1"/>
</dbReference>
<comment type="caution">
    <text evidence="8">The sequence shown here is derived from an EMBL/GenBank/DDBJ whole genome shotgun (WGS) entry which is preliminary data.</text>
</comment>
<evidence type="ECO:0000259" key="7">
    <source>
        <dbReference type="Pfam" id="PF13742"/>
    </source>
</evidence>
<dbReference type="InterPro" id="IPR025824">
    <property type="entry name" value="OB-fold_nuc-bd_dom"/>
</dbReference>
<sequence length="436" mass="49255">MENIKLSDLTNIVKKTINKNLSLSYWVIAEVSQISLNASGHCYLELVEKENNQIKAKIRANIWAFTYRKIISWFEQSTGNRLQVGMKILANANVDFHPVFGLSLTINDIDPSYTLGEKAKEKLAIINALQKDGIMDMNKDLELPTVLQNIAVISSNTAAGFEDFQNQLLGNSQGLKFNISHFPSIMQGEKAENSIIQALYAIHDEIDQFDCVAIIRGGGSKIDLDCYDTYNLAAHIAQFPIPVLTGIGHDRDESIADMVAHTSFKTPTAVSAFIIEKSVEFDGMLNYYFQKILESTQQRLSAENLKLTKLSQNIKIYSTDRLHFESNKLRSIGNRISASSSKRIFTKNQEFEAIFEKIKFKTLSRIEREKHKLDMQYKTIALLHPNRIMERGYSITLLNGKVINNNSKINIGDNIETIVKDIKISSKITNTETYGN</sequence>
<evidence type="ECO:0000256" key="3">
    <source>
        <dbReference type="ARBA" id="ARBA00022801"/>
    </source>
</evidence>
<comment type="similarity">
    <text evidence="5">Belongs to the XseA family.</text>
</comment>